<accession>A0ACB8ASF6</accession>
<keyword evidence="2" id="KW-1185">Reference proteome</keyword>
<organism evidence="1 2">
    <name type="scientific">Hygrophoropsis aurantiaca</name>
    <dbReference type="NCBI Taxonomy" id="72124"/>
    <lineage>
        <taxon>Eukaryota</taxon>
        <taxon>Fungi</taxon>
        <taxon>Dikarya</taxon>
        <taxon>Basidiomycota</taxon>
        <taxon>Agaricomycotina</taxon>
        <taxon>Agaricomycetes</taxon>
        <taxon>Agaricomycetidae</taxon>
        <taxon>Boletales</taxon>
        <taxon>Coniophorineae</taxon>
        <taxon>Hygrophoropsidaceae</taxon>
        <taxon>Hygrophoropsis</taxon>
    </lineage>
</organism>
<name>A0ACB8ASF6_9AGAM</name>
<comment type="caution">
    <text evidence="1">The sequence shown here is derived from an EMBL/GenBank/DDBJ whole genome shotgun (WGS) entry which is preliminary data.</text>
</comment>
<sequence>MKGIASTPSSAPSSARASMLLGANLNVLISARKDMRFTPGTKMKQLQWDKLPQQQVGKTLWSNDEPEKEQEMLMKLQADGIWSEMEEDFKAKQLMINLMARQRQAELKSVLDPQTKKRVEILIQRIKRLEPEEIARKIQQFDQETCTELFLSELKPVLPTPEQVGKLNVYRNAEPEELAGLHPSDRLMVKLIQIDRLGPRIEGMLYKCKFEETWSLLDDGARKVGEAGEALLQAKHFKEVLNLILMIGNYMNGTGIKGGAFGFRVSSINKLVDTKSVNNTTLLHFLERTIAKHFPDMEEYLEELSKPAEAYRVNIQDIRKDLGELREGLKRIRQELNEHYTNIAQNDGYSRQMWNFVAKAGSKLEDLVDDVNHADTTFSEVVKYYGEDDKNMTSTEFFAIFKTFVTSYKKCKNENQTAAEEKLAMEKRKQAMAESRILRQAAQETGPQEDDNAVLDNLLEKLRNGDTVGRRTRKTRPKPDIRGPAPLINPSIAEVSSGAPGDVARDMLARLKAGGFDTSVPLSPTTPTPRRRTRRRTEILSDNGDSQSEYASPVVSLRDLPSSSDIPADQESAMDIQ</sequence>
<evidence type="ECO:0000313" key="1">
    <source>
        <dbReference type="EMBL" id="KAH7915963.1"/>
    </source>
</evidence>
<proteinExistence type="predicted"/>
<gene>
    <name evidence="1" type="ORF">BJ138DRAFT_759596</name>
</gene>
<evidence type="ECO:0000313" key="2">
    <source>
        <dbReference type="Proteomes" id="UP000790377"/>
    </source>
</evidence>
<dbReference type="EMBL" id="MU267594">
    <property type="protein sequence ID" value="KAH7915963.1"/>
    <property type="molecule type" value="Genomic_DNA"/>
</dbReference>
<protein>
    <submittedName>
        <fullName evidence="1">Uncharacterized protein</fullName>
    </submittedName>
</protein>
<dbReference type="Proteomes" id="UP000790377">
    <property type="component" value="Unassembled WGS sequence"/>
</dbReference>
<reference evidence="1" key="1">
    <citation type="journal article" date="2021" name="New Phytol.">
        <title>Evolutionary innovations through gain and loss of genes in the ectomycorrhizal Boletales.</title>
        <authorList>
            <person name="Wu G."/>
            <person name="Miyauchi S."/>
            <person name="Morin E."/>
            <person name="Kuo A."/>
            <person name="Drula E."/>
            <person name="Varga T."/>
            <person name="Kohler A."/>
            <person name="Feng B."/>
            <person name="Cao Y."/>
            <person name="Lipzen A."/>
            <person name="Daum C."/>
            <person name="Hundley H."/>
            <person name="Pangilinan J."/>
            <person name="Johnson J."/>
            <person name="Barry K."/>
            <person name="LaButti K."/>
            <person name="Ng V."/>
            <person name="Ahrendt S."/>
            <person name="Min B."/>
            <person name="Choi I.G."/>
            <person name="Park H."/>
            <person name="Plett J.M."/>
            <person name="Magnuson J."/>
            <person name="Spatafora J.W."/>
            <person name="Nagy L.G."/>
            <person name="Henrissat B."/>
            <person name="Grigoriev I.V."/>
            <person name="Yang Z.L."/>
            <person name="Xu J."/>
            <person name="Martin F.M."/>
        </authorList>
    </citation>
    <scope>NUCLEOTIDE SEQUENCE</scope>
    <source>
        <strain evidence="1">ATCC 28755</strain>
    </source>
</reference>